<evidence type="ECO:0000256" key="1">
    <source>
        <dbReference type="SAM" id="MobiDB-lite"/>
    </source>
</evidence>
<feature type="region of interest" description="Disordered" evidence="1">
    <location>
        <begin position="48"/>
        <end position="85"/>
    </location>
</feature>
<proteinExistence type="predicted"/>
<dbReference type="Proteomes" id="UP000310200">
    <property type="component" value="Unassembled WGS sequence"/>
</dbReference>
<keyword evidence="3" id="KW-1185">Reference proteome</keyword>
<organism evidence="2 3">
    <name type="scientific">Temnothorax longispinosus</name>
    <dbReference type="NCBI Taxonomy" id="300112"/>
    <lineage>
        <taxon>Eukaryota</taxon>
        <taxon>Metazoa</taxon>
        <taxon>Ecdysozoa</taxon>
        <taxon>Arthropoda</taxon>
        <taxon>Hexapoda</taxon>
        <taxon>Insecta</taxon>
        <taxon>Pterygota</taxon>
        <taxon>Neoptera</taxon>
        <taxon>Endopterygota</taxon>
        <taxon>Hymenoptera</taxon>
        <taxon>Apocrita</taxon>
        <taxon>Aculeata</taxon>
        <taxon>Formicoidea</taxon>
        <taxon>Formicidae</taxon>
        <taxon>Myrmicinae</taxon>
        <taxon>Temnothorax</taxon>
    </lineage>
</organism>
<sequence>MRKLVQLPQLRQLPVITFERARFRVGWPPLGYHISGSSVRVLRSLSDDLSPSSVQPSSSSHSRTPFSRPCGLRRADPRRARGVTSASTILPATAADIATSRSVTTAIRAHGENPRICLFLPP</sequence>
<gene>
    <name evidence="2" type="ORF">DBV15_08692</name>
</gene>
<accession>A0A4S2KI22</accession>
<feature type="non-terminal residue" evidence="2">
    <location>
        <position position="122"/>
    </location>
</feature>
<name>A0A4S2KI22_9HYME</name>
<dbReference type="EMBL" id="QBLH01002218">
    <property type="protein sequence ID" value="TGZ49142.1"/>
    <property type="molecule type" value="Genomic_DNA"/>
</dbReference>
<comment type="caution">
    <text evidence="2">The sequence shown here is derived from an EMBL/GenBank/DDBJ whole genome shotgun (WGS) entry which is preliminary data.</text>
</comment>
<dbReference type="AlphaFoldDB" id="A0A4S2KI22"/>
<feature type="compositionally biased region" description="Low complexity" evidence="1">
    <location>
        <begin position="48"/>
        <end position="67"/>
    </location>
</feature>
<reference evidence="2 3" key="1">
    <citation type="journal article" date="2019" name="Philos. Trans. R. Soc. Lond., B, Biol. Sci.">
        <title>Ant behaviour and brain gene expression of defending hosts depend on the ecological success of the intruding social parasite.</title>
        <authorList>
            <person name="Kaur R."/>
            <person name="Stoldt M."/>
            <person name="Jongepier E."/>
            <person name="Feldmeyer B."/>
            <person name="Menzel F."/>
            <person name="Bornberg-Bauer E."/>
            <person name="Foitzik S."/>
        </authorList>
    </citation>
    <scope>NUCLEOTIDE SEQUENCE [LARGE SCALE GENOMIC DNA]</scope>
    <source>
        <tissue evidence="2">Whole body</tissue>
    </source>
</reference>
<evidence type="ECO:0000313" key="2">
    <source>
        <dbReference type="EMBL" id="TGZ49142.1"/>
    </source>
</evidence>
<protein>
    <submittedName>
        <fullName evidence="2">Uncharacterized protein</fullName>
    </submittedName>
</protein>
<evidence type="ECO:0000313" key="3">
    <source>
        <dbReference type="Proteomes" id="UP000310200"/>
    </source>
</evidence>